<reference evidence="3 4" key="1">
    <citation type="journal article" date="2014" name="PLoS ONE">
        <title>How to Kill the Honey Bee Larva: Genomic Potential and Virulence Mechanisms of Paenibacillus larvae.</title>
        <authorList>
            <person name="Djukic M."/>
            <person name="Brzuszkiewicz E."/>
            <person name="Funfhaus A."/>
            <person name="Voss J."/>
            <person name="Gollnow K."/>
            <person name="Poppinga L."/>
            <person name="Liesegang H."/>
            <person name="Garcia-Gonzalez E."/>
            <person name="Genersch E."/>
            <person name="Daniel R."/>
        </authorList>
    </citation>
    <scope>NUCLEOTIDE SEQUENCE [LARGE SCALE GENOMIC DNA]</scope>
    <source>
        <strain evidence="3 4">DSM 25430</strain>
    </source>
</reference>
<dbReference type="InterPro" id="IPR003439">
    <property type="entry name" value="ABC_transporter-like_ATP-bd"/>
</dbReference>
<evidence type="ECO:0000256" key="1">
    <source>
        <dbReference type="ARBA" id="ARBA00022448"/>
    </source>
</evidence>
<evidence type="ECO:0000259" key="2">
    <source>
        <dbReference type="Pfam" id="PF00005"/>
    </source>
</evidence>
<dbReference type="AlphaFoldDB" id="V9W3X3"/>
<dbReference type="PANTHER" id="PTHR42788">
    <property type="entry name" value="TAURINE IMPORT ATP-BINDING PROTEIN-RELATED"/>
    <property type="match status" value="1"/>
</dbReference>
<dbReference type="PATRIC" id="fig|697284.3.peg.1861"/>
<gene>
    <name evidence="3" type="ORF">ERIC2_c19401</name>
</gene>
<dbReference type="PANTHER" id="PTHR42788:SF13">
    <property type="entry name" value="ALIPHATIC SULFONATES IMPORT ATP-BINDING PROTEIN SSUB"/>
    <property type="match status" value="1"/>
</dbReference>
<name>V9W3X3_9BACL</name>
<dbReference type="InterPro" id="IPR027417">
    <property type="entry name" value="P-loop_NTPase"/>
</dbReference>
<keyword evidence="1" id="KW-0813">Transport</keyword>
<dbReference type="GO" id="GO:0005524">
    <property type="term" value="F:ATP binding"/>
    <property type="evidence" value="ECO:0007669"/>
    <property type="project" value="InterPro"/>
</dbReference>
<proteinExistence type="predicted"/>
<organism evidence="3 4">
    <name type="scientific">Paenibacillus larvae subsp. larvae DSM 25430</name>
    <dbReference type="NCBI Taxonomy" id="697284"/>
    <lineage>
        <taxon>Bacteria</taxon>
        <taxon>Bacillati</taxon>
        <taxon>Bacillota</taxon>
        <taxon>Bacilli</taxon>
        <taxon>Bacillales</taxon>
        <taxon>Paenibacillaceae</taxon>
        <taxon>Paenibacillus</taxon>
    </lineage>
</organism>
<protein>
    <recommendedName>
        <fullName evidence="2">ABC transporter domain-containing protein</fullName>
    </recommendedName>
</protein>
<dbReference type="EMBL" id="CP003355">
    <property type="protein sequence ID" value="AHD05736.1"/>
    <property type="molecule type" value="Genomic_DNA"/>
</dbReference>
<dbReference type="Gene3D" id="3.40.50.300">
    <property type="entry name" value="P-loop containing nucleotide triphosphate hydrolases"/>
    <property type="match status" value="1"/>
</dbReference>
<dbReference type="Pfam" id="PF00005">
    <property type="entry name" value="ABC_tran"/>
    <property type="match status" value="1"/>
</dbReference>
<evidence type="ECO:0000313" key="4">
    <source>
        <dbReference type="Proteomes" id="UP000029431"/>
    </source>
</evidence>
<dbReference type="Proteomes" id="UP000029431">
    <property type="component" value="Chromosome"/>
</dbReference>
<accession>V9W3X3</accession>
<evidence type="ECO:0000313" key="3">
    <source>
        <dbReference type="EMBL" id="AHD05736.1"/>
    </source>
</evidence>
<sequence>MSVLALQNVSYQYEGTKKLVLKDVNVSFERRKLYTIVGKSGSEKSTLLSLIAGIDLCRRRNLVCGKQFEET</sequence>
<dbReference type="SUPFAM" id="SSF52540">
    <property type="entry name" value="P-loop containing nucleoside triphosphate hydrolases"/>
    <property type="match status" value="1"/>
</dbReference>
<dbReference type="RefSeq" id="WP_024094132.1">
    <property type="nucleotide sequence ID" value="NC_023134.1"/>
</dbReference>
<dbReference type="InterPro" id="IPR050166">
    <property type="entry name" value="ABC_transporter_ATP-bind"/>
</dbReference>
<dbReference type="HOGENOM" id="CLU_2736214_0_0_9"/>
<dbReference type="GO" id="GO:0016887">
    <property type="term" value="F:ATP hydrolysis activity"/>
    <property type="evidence" value="ECO:0007669"/>
    <property type="project" value="InterPro"/>
</dbReference>
<dbReference type="eggNOG" id="COG1136">
    <property type="taxonomic scope" value="Bacteria"/>
</dbReference>
<keyword evidence="4" id="KW-1185">Reference proteome</keyword>
<feature type="domain" description="ABC transporter" evidence="2">
    <location>
        <begin position="21"/>
        <end position="54"/>
    </location>
</feature>
<dbReference type="KEGG" id="plv:ERIC2_c19401"/>